<gene>
    <name evidence="1" type="ORF">PN36_21080</name>
</gene>
<protein>
    <recommendedName>
        <fullName evidence="3">Antitoxin</fullName>
    </recommendedName>
</protein>
<dbReference type="Pfam" id="PF07704">
    <property type="entry name" value="PSK_trans_fac"/>
    <property type="match status" value="1"/>
</dbReference>
<sequence>MTLTINHPDAILLVQERYTGETLTQAVLNALRERIKKEKERQKGAISLKDELLQIGKQCAALLPVLDNRSPEEILGYNKDGVRN</sequence>
<keyword evidence="2" id="KW-1185">Reference proteome</keyword>
<organism evidence="1 2">
    <name type="scientific">Candidatus Thiomargarita nelsonii</name>
    <dbReference type="NCBI Taxonomy" id="1003181"/>
    <lineage>
        <taxon>Bacteria</taxon>
        <taxon>Pseudomonadati</taxon>
        <taxon>Pseudomonadota</taxon>
        <taxon>Gammaproteobacteria</taxon>
        <taxon>Thiotrichales</taxon>
        <taxon>Thiotrichaceae</taxon>
        <taxon>Thiomargarita</taxon>
    </lineage>
</organism>
<dbReference type="Proteomes" id="UP000030428">
    <property type="component" value="Unassembled WGS sequence"/>
</dbReference>
<evidence type="ECO:0000313" key="2">
    <source>
        <dbReference type="Proteomes" id="UP000030428"/>
    </source>
</evidence>
<evidence type="ECO:0008006" key="3">
    <source>
        <dbReference type="Google" id="ProtNLM"/>
    </source>
</evidence>
<dbReference type="AlphaFoldDB" id="A0A4E0QNK2"/>
<dbReference type="EMBL" id="JSZA02000094">
    <property type="protein sequence ID" value="TGO02663.1"/>
    <property type="molecule type" value="Genomic_DNA"/>
</dbReference>
<dbReference type="InterPro" id="IPR011660">
    <property type="entry name" value="VapB-like"/>
</dbReference>
<evidence type="ECO:0000313" key="1">
    <source>
        <dbReference type="EMBL" id="TGO02663.1"/>
    </source>
</evidence>
<proteinExistence type="predicted"/>
<reference evidence="1 2" key="1">
    <citation type="journal article" date="2016" name="Front. Microbiol.">
        <title>Single-Cell (Meta-)Genomics of a Dimorphic Candidatus Thiomargarita nelsonii Reveals Genomic Plasticity.</title>
        <authorList>
            <person name="Flood B.E."/>
            <person name="Fliss P."/>
            <person name="Jones D.S."/>
            <person name="Dick G.J."/>
            <person name="Jain S."/>
            <person name="Kaster A.K."/>
            <person name="Winkel M."/>
            <person name="Mussmann M."/>
            <person name="Bailey J."/>
        </authorList>
    </citation>
    <scope>NUCLEOTIDE SEQUENCE [LARGE SCALE GENOMIC DNA]</scope>
    <source>
        <strain evidence="1">Hydrate Ridge</strain>
    </source>
</reference>
<accession>A0A4E0QNK2</accession>
<name>A0A4E0QNK2_9GAMM</name>
<comment type="caution">
    <text evidence="1">The sequence shown here is derived from an EMBL/GenBank/DDBJ whole genome shotgun (WGS) entry which is preliminary data.</text>
</comment>